<dbReference type="AlphaFoldDB" id="A0A4V0ZAR3"/>
<gene>
    <name evidence="2" type="ORF">EXU32_03415</name>
</gene>
<dbReference type="RefSeq" id="WP_130628636.1">
    <property type="nucleotide sequence ID" value="NZ_CP036164.1"/>
</dbReference>
<protein>
    <submittedName>
        <fullName evidence="2">Uncharacterized protein</fullName>
    </submittedName>
</protein>
<proteinExistence type="predicted"/>
<evidence type="ECO:0000313" key="2">
    <source>
        <dbReference type="EMBL" id="QBF45398.1"/>
    </source>
</evidence>
<keyword evidence="1" id="KW-1133">Transmembrane helix</keyword>
<keyword evidence="1" id="KW-0812">Transmembrane</keyword>
<feature type="transmembrane region" description="Helical" evidence="1">
    <location>
        <begin position="32"/>
        <end position="51"/>
    </location>
</feature>
<dbReference type="STRING" id="1216970.GCA_001570985_00362"/>
<evidence type="ECO:0000256" key="1">
    <source>
        <dbReference type="SAM" id="Phobius"/>
    </source>
</evidence>
<keyword evidence="1" id="KW-0472">Membrane</keyword>
<sequence>MTDPLIKAHVRLAGSIRRAAVRLDDERGDVPGWVLITLMTAALVTGIWAIAGEQLKTMFESALNGVTGPDQVHD</sequence>
<dbReference type="OrthoDB" id="5196884at2"/>
<name>A0A4V0ZAR3_9MICO</name>
<reference evidence="2 3" key="1">
    <citation type="submission" date="2019-02" db="EMBL/GenBank/DDBJ databases">
        <title>Genomic data mining of an Antarctic deep-sea actinobacterium, Janibacterlimosus P3-3-X1.</title>
        <authorList>
            <person name="Liao L."/>
            <person name="Chen B."/>
        </authorList>
    </citation>
    <scope>NUCLEOTIDE SEQUENCE [LARGE SCALE GENOMIC DNA]</scope>
    <source>
        <strain evidence="2 3">P3-3-X1</strain>
    </source>
</reference>
<organism evidence="2 3">
    <name type="scientific">Janibacter limosus</name>
    <dbReference type="NCBI Taxonomy" id="53458"/>
    <lineage>
        <taxon>Bacteria</taxon>
        <taxon>Bacillati</taxon>
        <taxon>Actinomycetota</taxon>
        <taxon>Actinomycetes</taxon>
        <taxon>Micrococcales</taxon>
        <taxon>Intrasporangiaceae</taxon>
        <taxon>Janibacter</taxon>
    </lineage>
</organism>
<evidence type="ECO:0000313" key="3">
    <source>
        <dbReference type="Proteomes" id="UP000290408"/>
    </source>
</evidence>
<dbReference type="KEGG" id="jli:EXU32_03415"/>
<dbReference type="Proteomes" id="UP000290408">
    <property type="component" value="Chromosome"/>
</dbReference>
<accession>A0A4V0ZAR3</accession>
<dbReference type="EMBL" id="CP036164">
    <property type="protein sequence ID" value="QBF45398.1"/>
    <property type="molecule type" value="Genomic_DNA"/>
</dbReference>
<keyword evidence="3" id="KW-1185">Reference proteome</keyword>